<dbReference type="Proteomes" id="UP000631694">
    <property type="component" value="Unassembled WGS sequence"/>
</dbReference>
<gene>
    <name evidence="2" type="ORF">I5731_18165</name>
</gene>
<evidence type="ECO:0000313" key="3">
    <source>
        <dbReference type="Proteomes" id="UP000631694"/>
    </source>
</evidence>
<dbReference type="EMBL" id="JADZLT010000056">
    <property type="protein sequence ID" value="MBH0239750.1"/>
    <property type="molecule type" value="Genomic_DNA"/>
</dbReference>
<organism evidence="2 3">
    <name type="scientific">Methylobrevis albus</name>
    <dbReference type="NCBI Taxonomy" id="2793297"/>
    <lineage>
        <taxon>Bacteria</taxon>
        <taxon>Pseudomonadati</taxon>
        <taxon>Pseudomonadota</taxon>
        <taxon>Alphaproteobacteria</taxon>
        <taxon>Hyphomicrobiales</taxon>
        <taxon>Pleomorphomonadaceae</taxon>
        <taxon>Methylobrevis</taxon>
    </lineage>
</organism>
<sequence length="248" mass="26267">MAKAGASQEPSMEEILASIRRIIADDGPAPTAAPAPAPKAAAPERPAPPPAAPVAAKAPPPPPPPADEDDTVSEDDLDRLFASAGNDTEDTADDVLELTEEFAVTDDDLGIVEGFDPDLADVAFADPDPFAEAEPDEMLAPEPEDDFAAMAVEEEEDEPAPLPPPLPPRQARPAEPAGDRLLSPEVDASIQAAFGSLTTTLLASHPRTIEDLVADMLRPMLKAWLDENLPGLVDRMVRAEIERITRAR</sequence>
<protein>
    <submittedName>
        <fullName evidence="2">DUF2497 domain-containing protein</fullName>
    </submittedName>
</protein>
<reference evidence="2" key="1">
    <citation type="submission" date="2020-12" db="EMBL/GenBank/DDBJ databases">
        <title>Methylobrevis albus sp. nov., isolated from fresh water lack sediment.</title>
        <authorList>
            <person name="Zou Q."/>
        </authorList>
    </citation>
    <scope>NUCLEOTIDE SEQUENCE</scope>
    <source>
        <strain evidence="2">L22</strain>
    </source>
</reference>
<feature type="compositionally biased region" description="Acidic residues" evidence="1">
    <location>
        <begin position="129"/>
        <end position="159"/>
    </location>
</feature>
<dbReference type="InterPro" id="IPR019632">
    <property type="entry name" value="DUF2497"/>
</dbReference>
<feature type="compositionally biased region" description="Pro residues" evidence="1">
    <location>
        <begin position="45"/>
        <end position="65"/>
    </location>
</feature>
<evidence type="ECO:0000256" key="1">
    <source>
        <dbReference type="SAM" id="MobiDB-lite"/>
    </source>
</evidence>
<dbReference type="Pfam" id="PF10691">
    <property type="entry name" value="DUF2497"/>
    <property type="match status" value="1"/>
</dbReference>
<feature type="region of interest" description="Disordered" evidence="1">
    <location>
        <begin position="129"/>
        <end position="180"/>
    </location>
</feature>
<feature type="compositionally biased region" description="Acidic residues" evidence="1">
    <location>
        <begin position="87"/>
        <end position="97"/>
    </location>
</feature>
<proteinExistence type="predicted"/>
<feature type="compositionally biased region" description="Pro residues" evidence="1">
    <location>
        <begin position="160"/>
        <end position="170"/>
    </location>
</feature>
<feature type="region of interest" description="Disordered" evidence="1">
    <location>
        <begin position="1"/>
        <end position="97"/>
    </location>
</feature>
<keyword evidence="3" id="KW-1185">Reference proteome</keyword>
<comment type="caution">
    <text evidence="2">The sequence shown here is derived from an EMBL/GenBank/DDBJ whole genome shotgun (WGS) entry which is preliminary data.</text>
</comment>
<feature type="compositionally biased region" description="Acidic residues" evidence="1">
    <location>
        <begin position="66"/>
        <end position="77"/>
    </location>
</feature>
<dbReference type="AlphaFoldDB" id="A0A931I5U0"/>
<accession>A0A931I5U0</accession>
<evidence type="ECO:0000313" key="2">
    <source>
        <dbReference type="EMBL" id="MBH0239750.1"/>
    </source>
</evidence>
<name>A0A931I5U0_9HYPH</name>